<feature type="compositionally biased region" description="Polar residues" evidence="2">
    <location>
        <begin position="1"/>
        <end position="11"/>
    </location>
</feature>
<keyword evidence="1" id="KW-0175">Coiled coil</keyword>
<dbReference type="InterPro" id="IPR007021">
    <property type="entry name" value="DUF659"/>
</dbReference>
<protein>
    <submittedName>
        <fullName evidence="5">Uncharacterized protein LOC104249122</fullName>
    </submittedName>
</protein>
<evidence type="ECO:0000256" key="1">
    <source>
        <dbReference type="SAM" id="Coils"/>
    </source>
</evidence>
<evidence type="ECO:0000259" key="3">
    <source>
        <dbReference type="Pfam" id="PF04937"/>
    </source>
</evidence>
<dbReference type="Proteomes" id="UP000189701">
    <property type="component" value="Unplaced"/>
</dbReference>
<reference evidence="5" key="2">
    <citation type="submission" date="2025-08" db="UniProtKB">
        <authorList>
            <consortium name="RefSeq"/>
        </authorList>
    </citation>
    <scope>IDENTIFICATION</scope>
    <source>
        <tissue evidence="5">Leaf</tissue>
    </source>
</reference>
<dbReference type="RefSeq" id="XP_009803800.1">
    <property type="nucleotide sequence ID" value="XM_009805498.1"/>
</dbReference>
<feature type="domain" description="DUF659" evidence="3">
    <location>
        <begin position="193"/>
        <end position="352"/>
    </location>
</feature>
<dbReference type="InterPro" id="IPR012337">
    <property type="entry name" value="RNaseH-like_sf"/>
</dbReference>
<dbReference type="Pfam" id="PF04937">
    <property type="entry name" value="DUF659"/>
    <property type="match status" value="1"/>
</dbReference>
<evidence type="ECO:0000313" key="5">
    <source>
        <dbReference type="RefSeq" id="XP_009803800.1"/>
    </source>
</evidence>
<feature type="region of interest" description="Disordered" evidence="2">
    <location>
        <begin position="1"/>
        <end position="22"/>
    </location>
</feature>
<dbReference type="PANTHER" id="PTHR32166:SF81">
    <property type="entry name" value="OS06G0658400 PROTEIN"/>
    <property type="match status" value="1"/>
</dbReference>
<dbReference type="eggNOG" id="ENOG502RJJK">
    <property type="taxonomic scope" value="Eukaryota"/>
</dbReference>
<organism evidence="4 5">
    <name type="scientific">Nicotiana sylvestris</name>
    <name type="common">Wood tobacco</name>
    <name type="synonym">South American tobacco</name>
    <dbReference type="NCBI Taxonomy" id="4096"/>
    <lineage>
        <taxon>Eukaryota</taxon>
        <taxon>Viridiplantae</taxon>
        <taxon>Streptophyta</taxon>
        <taxon>Embryophyta</taxon>
        <taxon>Tracheophyta</taxon>
        <taxon>Spermatophyta</taxon>
        <taxon>Magnoliopsida</taxon>
        <taxon>eudicotyledons</taxon>
        <taxon>Gunneridae</taxon>
        <taxon>Pentapetalae</taxon>
        <taxon>asterids</taxon>
        <taxon>lamiids</taxon>
        <taxon>Solanales</taxon>
        <taxon>Solanaceae</taxon>
        <taxon>Nicotianoideae</taxon>
        <taxon>Nicotianeae</taxon>
        <taxon>Nicotiana</taxon>
    </lineage>
</organism>
<accession>A0A1U7YYJ6</accession>
<reference evidence="4" key="1">
    <citation type="journal article" date="2013" name="Genome Biol.">
        <title>Reference genomes and transcriptomes of Nicotiana sylvestris and Nicotiana tomentosiformis.</title>
        <authorList>
            <person name="Sierro N."/>
            <person name="Battey J.N."/>
            <person name="Ouadi S."/>
            <person name="Bovet L."/>
            <person name="Goepfert S."/>
            <person name="Bakaher N."/>
            <person name="Peitsch M.C."/>
            <person name="Ivanov N.V."/>
        </authorList>
    </citation>
    <scope>NUCLEOTIDE SEQUENCE [LARGE SCALE GENOMIC DNA]</scope>
</reference>
<keyword evidence="4" id="KW-1185">Reference proteome</keyword>
<dbReference type="AlphaFoldDB" id="A0A1U7YYJ6"/>
<sequence length="551" mass="62364">MSSSTSSTANQKGKGLLRPIKSAGSDFDDKPLWNHVKVLSLTPSGGGNRVWSCNYCNKKVTGSYSKVKAHLLKISGQGVQICKDISREVCEALKQEHEEAENRKASVQLDARKKSDYVSLPEGSDLSHFKKRKGSNVGALEKSLGIENRNIADKMVARMFSASGLSFNFAKSPYFRKYSEFLAKTSIPGYVPPTYNRLRTTLLTQEKAHIDRKLQPIKDAWKRKGLSICSDGWSDIKRRPLVNIMAASSGGPIFLKSINSSGVVKGGEYIANLFIKSIEEVGASNVVQVITDNASNMKLVGSTVEQTYPHIFWTPCVVHCLNLALKSMCQPNEKSTQFINCKWILDLIGEVSSLKNFVLNHDMAHALFQKHSELSLLKVVETRFASHVVMTSRVHKVKASLERMVMDDDWRNYKGDKVIEAKTREIKSLVMNDEWWDKIEYFLKFTEPIVSMLRSADLDAPKLHLVYDMWDTMIEKMKAIIFEQEGKDLMSGNRTFLIQFKTFLLLGGIRVTPLYILWHILWYQNTTMNHGLEGKAMGFEGLLQMRIERFP</sequence>
<dbReference type="OrthoDB" id="2017576at2759"/>
<gene>
    <name evidence="5" type="primary">LOC104249122</name>
</gene>
<evidence type="ECO:0000313" key="4">
    <source>
        <dbReference type="Proteomes" id="UP000189701"/>
    </source>
</evidence>
<dbReference type="PANTHER" id="PTHR32166">
    <property type="entry name" value="OSJNBA0013A04.12 PROTEIN"/>
    <property type="match status" value="1"/>
</dbReference>
<feature type="coiled-coil region" evidence="1">
    <location>
        <begin position="83"/>
        <end position="110"/>
    </location>
</feature>
<name>A0A1U7YYJ6_NICSY</name>
<proteinExistence type="predicted"/>
<dbReference type="SUPFAM" id="SSF53098">
    <property type="entry name" value="Ribonuclease H-like"/>
    <property type="match status" value="1"/>
</dbReference>
<evidence type="ECO:0000256" key="2">
    <source>
        <dbReference type="SAM" id="MobiDB-lite"/>
    </source>
</evidence>